<evidence type="ECO:0000313" key="3">
    <source>
        <dbReference type="Proteomes" id="UP000198814"/>
    </source>
</evidence>
<dbReference type="SUPFAM" id="SSF52467">
    <property type="entry name" value="DHS-like NAD/FAD-binding domain"/>
    <property type="match status" value="1"/>
</dbReference>
<evidence type="ECO:0000313" key="2">
    <source>
        <dbReference type="EMBL" id="SEO86217.1"/>
    </source>
</evidence>
<dbReference type="RefSeq" id="WP_090321008.1">
    <property type="nucleotide sequence ID" value="NZ_FNOE01000023.1"/>
</dbReference>
<dbReference type="STRING" id="42354.SAMN05216333_12221"/>
<accession>A0A1H8T5H8</accession>
<reference evidence="3" key="1">
    <citation type="submission" date="2016-10" db="EMBL/GenBank/DDBJ databases">
        <authorList>
            <person name="Varghese N."/>
            <person name="Submissions S."/>
        </authorList>
    </citation>
    <scope>NUCLEOTIDE SEQUENCE [LARGE SCALE GENOMIC DNA]</scope>
    <source>
        <strain evidence="3">Nm76</strain>
    </source>
</reference>
<dbReference type="OrthoDB" id="530017at2"/>
<gene>
    <name evidence="2" type="ORF">SAMN05216333_12221</name>
</gene>
<keyword evidence="1" id="KW-0175">Coiled coil</keyword>
<protein>
    <submittedName>
        <fullName evidence="2">SIR2-like domain-containing protein</fullName>
    </submittedName>
</protein>
<organism evidence="2 3">
    <name type="scientific">Nitrosomonas oligotropha</name>
    <dbReference type="NCBI Taxonomy" id="42354"/>
    <lineage>
        <taxon>Bacteria</taxon>
        <taxon>Pseudomonadati</taxon>
        <taxon>Pseudomonadota</taxon>
        <taxon>Betaproteobacteria</taxon>
        <taxon>Nitrosomonadales</taxon>
        <taxon>Nitrosomonadaceae</taxon>
        <taxon>Nitrosomonas</taxon>
    </lineage>
</organism>
<proteinExistence type="predicted"/>
<evidence type="ECO:0000256" key="1">
    <source>
        <dbReference type="SAM" id="Coils"/>
    </source>
</evidence>
<dbReference type="Pfam" id="PF13289">
    <property type="entry name" value="SIR2_2"/>
    <property type="match status" value="1"/>
</dbReference>
<dbReference type="EMBL" id="FODO01000022">
    <property type="protein sequence ID" value="SEO86217.1"/>
    <property type="molecule type" value="Genomic_DNA"/>
</dbReference>
<dbReference type="Proteomes" id="UP000198814">
    <property type="component" value="Unassembled WGS sequence"/>
</dbReference>
<name>A0A1H8T5H8_9PROT</name>
<dbReference type="InterPro" id="IPR029035">
    <property type="entry name" value="DHS-like_NAD/FAD-binding_dom"/>
</dbReference>
<keyword evidence="3" id="KW-1185">Reference proteome</keyword>
<sequence>MADLQDQNIEYLDAIDLLKKQCRVRPIVPFLGAGISLPSGYPSISAIVEYLSKVDFAIQHAVYSHRYPGIETPKNEVAREYQAHPSRFLRDFGWPRIGQLDSDLWEWLDRIPDSKPNSLVNSDALLKHAKGKIELIVECDDNATLGIGLKRLLIRDAQLISDQEQYRSRQIASRILLESSRPELLDLLSRDILPSYYRFRTIPPTNTSQNEITKFIITPVVAAESKTTAILDLRDHLRAIVQWGLRKDLRLREKGTSKAALREWLLWKKWYAAIQDAPDTQPELLYGDWESLLDRLCEGDFDLVDSLFTSFGEARSPTTAHRYLTFLRSSVDIPLILTTNFDNLLEQAFRDSGIVPKVFDIHRDADLPDAELVRRSFSLLKLHGSSYGLRLGEGLRNPLEQDAQADVLRYLPENALIVVLGFSGSERRIMQLLQAIATSSAIPNLRRILWLKGPGTISVTLRQMLHECHQSVYICEIDDAGAFLQDWYFAYSQGYQSSPVSYTALGGLPIRSDTGELARSVEFHQTELRCELRKPIQLFIHDITDEQNQLASSCTTLAAGDFVAYLGYQYHPIWIDLESHHTVSGVVSELFDYFRTYDPDASRIAIVDSVEGDVPDDILQKTVDRIGEMLGRGRYVIVFDALESFGRTQMMHHGIPTYELLQKVDSTRHDTLVEEFRTRVNALHRFLVKLLCPSTMNTPSTNNDEIMRFFRDSYIVLAVNKEQPRQLSTELGDCPTLGVMKNIRESLSYLTSNSCLHVHKTLVKAGNPPLALNKVWDVRTATQTAKGLEERVASILLLKQAISRYAKHSEKDSNPIDELKSAALVAVLSVFRRPLSIPVVRSLTERWFLPETESFIASTSIPNPSGTIQDAHNYVDKLLRSLQKNHNIVIHQGGRIRLEKSIHELFYGGLTSDLHVGNVILKWKERYANDACRRARVIIQGALSASLHFAAARTMYVDVFLLTQDVQAFYEYLYHRVAVLRILMVMCAILRLPIIEGRETSHIAVNDEVCVILTRIYNRLNNPSQASSDSSEYPDVLQWFLNSIGLTSVVNPNDEQSACFDLASYVQKLRLHALQTLSLAIGRSERLLRSDASPDTLIGWAHQFNQREESDITGEVFEIAHNAMPGEFGANDCIGAALKELMLPEEALQAMKTIVEFFNRIAGESYFVKMDFLSVLETELRRRNLNIKDLVNTNFPDRAQKLHGLITNIFAELNSQIKNTDTSEVPEKDVRQWLYPARALSHLGWYDLVIVVCKWAENALKVTSATENDSKRRIRVRRILRDFTELEVKARLGKECLPWHGLFKPWPHNGSPELNPIENLAVRYETMLRETSRDTFEDTRHRSSAYVLRARVLYLQGRFRTAHRYLDLAACGSSAANVEHAISHAAIHLARAELLVHSSHLHLTQYDEKFRLDLHVSDLEQSPDGSFCPLEDEINELAKETNKIRRAESEVQRAGSLLDHARHQTIWSLRVHMGAAQITFERLLFDLEKLIRSKVKIEGNTFAKLSGELEQSVLNGLRHLRSALDLLPFITEKWSNIHESLVEHCPSVENERKIYAIWLHLYVISRFYWEVLRIGHQMDISNNDVNAIGYINTQNRAKTVDYVITQVSGKPGPGQGEITWQMWSKSLRFNKFAEQLNLHQLIRNAIDDVYRQTEGESFMTFSAAPLRLAILDICSKISNNQNLNLMWNIRRGKDNPNDPAR</sequence>
<feature type="coiled-coil region" evidence="1">
    <location>
        <begin position="1430"/>
        <end position="1464"/>
    </location>
</feature>